<name>A0A6M3LN76_9ZZZZ</name>
<protein>
    <submittedName>
        <fullName evidence="2">Putative DNA binding, helix-turn-helix domain containing protein</fullName>
    </submittedName>
</protein>
<accession>A0A6M3LN76</accession>
<feature type="region of interest" description="Disordered" evidence="1">
    <location>
        <begin position="19"/>
        <end position="39"/>
    </location>
</feature>
<evidence type="ECO:0000313" key="2">
    <source>
        <dbReference type="EMBL" id="QJA96706.1"/>
    </source>
</evidence>
<sequence length="121" mass="14380">MFDPIAEFIGQQLHSISNIDAGMMPKRQKGRGGKKPWRWWPYPQARHTRSFNTGSHEDRLIGAIDKKRKWPKRSRQDEVEELLSKGYRKKEVADMLEVSHDTITREVKKIRLRLAWELLKK</sequence>
<feature type="compositionally biased region" description="Basic residues" evidence="1">
    <location>
        <begin position="26"/>
        <end position="37"/>
    </location>
</feature>
<dbReference type="AlphaFoldDB" id="A0A6M3LN76"/>
<dbReference type="EMBL" id="MT143426">
    <property type="protein sequence ID" value="QJA96706.1"/>
    <property type="molecule type" value="Genomic_DNA"/>
</dbReference>
<evidence type="ECO:0000256" key="1">
    <source>
        <dbReference type="SAM" id="MobiDB-lite"/>
    </source>
</evidence>
<proteinExistence type="predicted"/>
<reference evidence="2" key="1">
    <citation type="submission" date="2020-03" db="EMBL/GenBank/DDBJ databases">
        <title>The deep terrestrial virosphere.</title>
        <authorList>
            <person name="Holmfeldt K."/>
            <person name="Nilsson E."/>
            <person name="Simone D."/>
            <person name="Lopez-Fernandez M."/>
            <person name="Wu X."/>
            <person name="de Brujin I."/>
            <person name="Lundin D."/>
            <person name="Andersson A."/>
            <person name="Bertilsson S."/>
            <person name="Dopson M."/>
        </authorList>
    </citation>
    <scope>NUCLEOTIDE SEQUENCE</scope>
    <source>
        <strain evidence="2">MM415B07576</strain>
    </source>
</reference>
<gene>
    <name evidence="2" type="ORF">MM415B07576_0003</name>
</gene>
<organism evidence="2">
    <name type="scientific">viral metagenome</name>
    <dbReference type="NCBI Taxonomy" id="1070528"/>
    <lineage>
        <taxon>unclassified sequences</taxon>
        <taxon>metagenomes</taxon>
        <taxon>organismal metagenomes</taxon>
    </lineage>
</organism>
<dbReference type="Gene3D" id="1.10.10.10">
    <property type="entry name" value="Winged helix-like DNA-binding domain superfamily/Winged helix DNA-binding domain"/>
    <property type="match status" value="1"/>
</dbReference>
<dbReference type="InterPro" id="IPR036388">
    <property type="entry name" value="WH-like_DNA-bd_sf"/>
</dbReference>